<protein>
    <recommendedName>
        <fullName evidence="3">DUF1127 domain-containing protein</fullName>
    </recommendedName>
</protein>
<reference evidence="1 2" key="1">
    <citation type="submission" date="2018-06" db="EMBL/GenBank/DDBJ databases">
        <title>Genomic Encyclopedia of Archaeal and Bacterial Type Strains, Phase II (KMG-II): from individual species to whole genera.</title>
        <authorList>
            <person name="Goeker M."/>
        </authorList>
    </citation>
    <scope>NUCLEOTIDE SEQUENCE [LARGE SCALE GENOMIC DNA]</scope>
    <source>
        <strain evidence="1 2">DSM 22009</strain>
    </source>
</reference>
<keyword evidence="2" id="KW-1185">Reference proteome</keyword>
<dbReference type="AlphaFoldDB" id="A0A2W7P2A6"/>
<accession>A0A2W7P2A6</accession>
<proteinExistence type="predicted"/>
<evidence type="ECO:0008006" key="3">
    <source>
        <dbReference type="Google" id="ProtNLM"/>
    </source>
</evidence>
<evidence type="ECO:0000313" key="1">
    <source>
        <dbReference type="EMBL" id="PZX17572.1"/>
    </source>
</evidence>
<comment type="caution">
    <text evidence="1">The sequence shown here is derived from an EMBL/GenBank/DDBJ whole genome shotgun (WGS) entry which is preliminary data.</text>
</comment>
<dbReference type="RefSeq" id="WP_170133859.1">
    <property type="nucleotide sequence ID" value="NZ_QKZL01000004.1"/>
</dbReference>
<evidence type="ECO:0000313" key="2">
    <source>
        <dbReference type="Proteomes" id="UP000248916"/>
    </source>
</evidence>
<name>A0A2W7P2A6_9RHOB</name>
<dbReference type="EMBL" id="QKZL01000004">
    <property type="protein sequence ID" value="PZX17572.1"/>
    <property type="molecule type" value="Genomic_DNA"/>
</dbReference>
<organism evidence="1 2">
    <name type="scientific">Palleronia aestuarii</name>
    <dbReference type="NCBI Taxonomy" id="568105"/>
    <lineage>
        <taxon>Bacteria</taxon>
        <taxon>Pseudomonadati</taxon>
        <taxon>Pseudomonadota</taxon>
        <taxon>Alphaproteobacteria</taxon>
        <taxon>Rhodobacterales</taxon>
        <taxon>Roseobacteraceae</taxon>
        <taxon>Palleronia</taxon>
    </lineage>
</organism>
<sequence>MNFLKTLGEAARKRNAYLRTRHALRTLPLDTALDLDIYPGDADRIARRSVYGA</sequence>
<gene>
    <name evidence="1" type="ORF">LX81_01297</name>
</gene>
<dbReference type="Proteomes" id="UP000248916">
    <property type="component" value="Unassembled WGS sequence"/>
</dbReference>